<dbReference type="STRING" id="1003.SAMN04488541_1003124"/>
<feature type="chain" id="PRO_5011515216" description="Copper-binding protein MbnP-like domain-containing protein" evidence="1">
    <location>
        <begin position="26"/>
        <end position="273"/>
    </location>
</feature>
<evidence type="ECO:0000259" key="2">
    <source>
        <dbReference type="Pfam" id="PF20243"/>
    </source>
</evidence>
<accession>A0A1I2BR32</accession>
<sequence length="273" mass="30698">MNFKYSFLAILIVICSFLSCTKAQVEPEIDPNRKGEITLNFDNIAGTKDLKLGENYTNAAGEQFNLDMFQYYISNIKLKTEDCREYVVPQDESYFLVKEEDTKSQLITLKNVPEGNYNSVTFTIGVDSLRNTMDVSKRTGVLDIGNAGMAKGMYWSWNSGYIFVKAEGISSQAPAGPDGQRKFRYHIGGFGGYSSKTINNIKTKTLDLGRDRAKVRQGKNPEVHIIVDVLKMFSGATNISFATHPTVMFSPFSVNIAANYVNMFEYHHVHNEQ</sequence>
<dbReference type="PROSITE" id="PS51257">
    <property type="entry name" value="PROKAR_LIPOPROTEIN"/>
    <property type="match status" value="1"/>
</dbReference>
<dbReference type="OrthoDB" id="1422031at2"/>
<keyword evidence="4" id="KW-1185">Reference proteome</keyword>
<evidence type="ECO:0000313" key="3">
    <source>
        <dbReference type="EMBL" id="SFE58646.1"/>
    </source>
</evidence>
<reference evidence="3 4" key="1">
    <citation type="submission" date="2016-10" db="EMBL/GenBank/DDBJ databases">
        <authorList>
            <person name="de Groot N.N."/>
        </authorList>
    </citation>
    <scope>NUCLEOTIDE SEQUENCE [LARGE SCALE GENOMIC DNA]</scope>
    <source>
        <strain>GEY</strain>
        <strain evidence="4">DSM 9560</strain>
    </source>
</reference>
<evidence type="ECO:0000313" key="4">
    <source>
        <dbReference type="Proteomes" id="UP000199513"/>
    </source>
</evidence>
<feature type="signal peptide" evidence="1">
    <location>
        <begin position="1"/>
        <end position="25"/>
    </location>
</feature>
<evidence type="ECO:0000256" key="1">
    <source>
        <dbReference type="SAM" id="SignalP"/>
    </source>
</evidence>
<dbReference type="Pfam" id="PF20243">
    <property type="entry name" value="MbnP"/>
    <property type="match status" value="1"/>
</dbReference>
<dbReference type="Proteomes" id="UP000199513">
    <property type="component" value="Unassembled WGS sequence"/>
</dbReference>
<name>A0A1I2BR32_9BACT</name>
<feature type="domain" description="Copper-binding protein MbnP-like" evidence="2">
    <location>
        <begin position="35"/>
        <end position="248"/>
    </location>
</feature>
<dbReference type="AlphaFoldDB" id="A0A1I2BR32"/>
<keyword evidence="1" id="KW-0732">Signal</keyword>
<proteinExistence type="predicted"/>
<dbReference type="RefSeq" id="WP_091539556.1">
    <property type="nucleotide sequence ID" value="NZ_FONY01000003.1"/>
</dbReference>
<dbReference type="EMBL" id="FONY01000003">
    <property type="protein sequence ID" value="SFE58646.1"/>
    <property type="molecule type" value="Genomic_DNA"/>
</dbReference>
<organism evidence="3 4">
    <name type="scientific">Thermoflexibacter ruber</name>
    <dbReference type="NCBI Taxonomy" id="1003"/>
    <lineage>
        <taxon>Bacteria</taxon>
        <taxon>Pseudomonadati</taxon>
        <taxon>Bacteroidota</taxon>
        <taxon>Cytophagia</taxon>
        <taxon>Cytophagales</taxon>
        <taxon>Thermoflexibacteraceae</taxon>
        <taxon>Thermoflexibacter</taxon>
    </lineage>
</organism>
<dbReference type="InterPro" id="IPR046863">
    <property type="entry name" value="MbnP-like_dom"/>
</dbReference>
<protein>
    <recommendedName>
        <fullName evidence="2">Copper-binding protein MbnP-like domain-containing protein</fullName>
    </recommendedName>
</protein>
<gene>
    <name evidence="3" type="ORF">SAMN04488541_1003124</name>
</gene>